<organism evidence="10 11">
    <name type="scientific">Hydnomerulius pinastri MD-312</name>
    <dbReference type="NCBI Taxonomy" id="994086"/>
    <lineage>
        <taxon>Eukaryota</taxon>
        <taxon>Fungi</taxon>
        <taxon>Dikarya</taxon>
        <taxon>Basidiomycota</taxon>
        <taxon>Agaricomycotina</taxon>
        <taxon>Agaricomycetes</taxon>
        <taxon>Agaricomycetidae</taxon>
        <taxon>Boletales</taxon>
        <taxon>Boletales incertae sedis</taxon>
        <taxon>Leucogyrophana</taxon>
    </lineage>
</organism>
<proteinExistence type="inferred from homology"/>
<evidence type="ECO:0000313" key="11">
    <source>
        <dbReference type="Proteomes" id="UP000053820"/>
    </source>
</evidence>
<evidence type="ECO:0000256" key="5">
    <source>
        <dbReference type="ARBA" id="ARBA00022989"/>
    </source>
</evidence>
<feature type="transmembrane region" description="Helical" evidence="7">
    <location>
        <begin position="74"/>
        <end position="93"/>
    </location>
</feature>
<protein>
    <recommendedName>
        <fullName evidence="7">Efficient mitochondria targeting-associated protein 19</fullName>
    </recommendedName>
</protein>
<dbReference type="InterPro" id="IPR051987">
    <property type="entry name" value="Sigma-2_receptor-like"/>
</dbReference>
<keyword evidence="5 7" id="KW-1133">Transmembrane helix</keyword>
<feature type="transmembrane region" description="Helical" evidence="7">
    <location>
        <begin position="105"/>
        <end position="130"/>
    </location>
</feature>
<keyword evidence="11" id="KW-1185">Reference proteome</keyword>
<keyword evidence="6 7" id="KW-0472">Membrane</keyword>
<dbReference type="InterPro" id="IPR033118">
    <property type="entry name" value="EXPERA"/>
</dbReference>
<name>A0A0C9WGA4_9AGAM</name>
<sequence length="192" mass="21200">MPRTPLTSRPLDLIYFTFFLIHLPASLLLDCQALYPSWLIPGFISTLPKLYTEFSADPLINGAMGYAGDSSQFVWFKSFLAVEACFQIPVFVLGMRGLWKDSRSIYVLMLVYAASTATTTLPCLAVLLATPITSAQTIAAGIQSITSSQRLMLLSSYIPFFLLPLFMTVDMALRIVKLVQVGVAATEQKKTK</sequence>
<keyword evidence="3 7" id="KW-0812">Transmembrane</keyword>
<dbReference type="Proteomes" id="UP000053820">
    <property type="component" value="Unassembled WGS sequence"/>
</dbReference>
<evidence type="ECO:0000256" key="6">
    <source>
        <dbReference type="ARBA" id="ARBA00023136"/>
    </source>
</evidence>
<comment type="subcellular location">
    <subcellularLocation>
        <location evidence="1">Endoplasmic reticulum membrane</location>
        <topology evidence="1">Multi-pass membrane protein</topology>
    </subcellularLocation>
</comment>
<evidence type="ECO:0000256" key="1">
    <source>
        <dbReference type="ARBA" id="ARBA00004477"/>
    </source>
</evidence>
<evidence type="ECO:0000259" key="8">
    <source>
        <dbReference type="PROSITE" id="PS51751"/>
    </source>
</evidence>
<evidence type="ECO:0000256" key="3">
    <source>
        <dbReference type="ARBA" id="ARBA00022692"/>
    </source>
</evidence>
<evidence type="ECO:0000256" key="2">
    <source>
        <dbReference type="ARBA" id="ARBA00009096"/>
    </source>
</evidence>
<feature type="transmembrane region" description="Helical" evidence="7">
    <location>
        <begin position="150"/>
        <end position="169"/>
    </location>
</feature>
<feature type="transmembrane region" description="Helical" evidence="7">
    <location>
        <begin position="12"/>
        <end position="35"/>
    </location>
</feature>
<dbReference type="HOGENOM" id="CLU_086812_3_0_1"/>
<dbReference type="AlphaFoldDB" id="A0A0C9WGA4"/>
<dbReference type="InterPro" id="IPR016964">
    <property type="entry name" value="Sigma2_recept"/>
</dbReference>
<evidence type="ECO:0000313" key="10">
    <source>
        <dbReference type="EMBL" id="KIJ65082.1"/>
    </source>
</evidence>
<dbReference type="PANTHER" id="PTHR31204:SF1">
    <property type="entry name" value="SIGMA INTRACELLULAR RECEPTOR 2"/>
    <property type="match status" value="1"/>
</dbReference>
<gene>
    <name evidence="9" type="ORF">HYDPIDRAFT_162657</name>
    <name evidence="10" type="ORF">HYDPIDRAFT_181441</name>
</gene>
<dbReference type="PROSITE" id="PS51751">
    <property type="entry name" value="EXPERA"/>
    <property type="match status" value="1"/>
</dbReference>
<dbReference type="EMBL" id="KN839893">
    <property type="protein sequence ID" value="KIJ59216.1"/>
    <property type="molecule type" value="Genomic_DNA"/>
</dbReference>
<dbReference type="Pfam" id="PF05241">
    <property type="entry name" value="EBP"/>
    <property type="match status" value="1"/>
</dbReference>
<evidence type="ECO:0000256" key="4">
    <source>
        <dbReference type="ARBA" id="ARBA00022824"/>
    </source>
</evidence>
<dbReference type="EMBL" id="KN839844">
    <property type="protein sequence ID" value="KIJ65082.1"/>
    <property type="molecule type" value="Genomic_DNA"/>
</dbReference>
<dbReference type="OrthoDB" id="433124at2759"/>
<dbReference type="PANTHER" id="PTHR31204">
    <property type="entry name" value="SIGMA INTRACELLULAR RECEPTOR 2"/>
    <property type="match status" value="1"/>
</dbReference>
<evidence type="ECO:0000256" key="7">
    <source>
        <dbReference type="PIRNR" id="PIRNR031032"/>
    </source>
</evidence>
<comment type="similarity">
    <text evidence="2">Belongs to the TMEM97/sigma-2 receptor family.</text>
</comment>
<dbReference type="PIRSF" id="PIRSF031032">
    <property type="entry name" value="TMP_97_prd"/>
    <property type="match status" value="1"/>
</dbReference>
<dbReference type="GO" id="GO:0005789">
    <property type="term" value="C:endoplasmic reticulum membrane"/>
    <property type="evidence" value="ECO:0007669"/>
    <property type="project" value="UniProtKB-SubCell"/>
</dbReference>
<keyword evidence="4 7" id="KW-0256">Endoplasmic reticulum</keyword>
<evidence type="ECO:0000313" key="9">
    <source>
        <dbReference type="EMBL" id="KIJ59216.1"/>
    </source>
</evidence>
<accession>A0A0C9WGA4</accession>
<reference evidence="10 11" key="1">
    <citation type="submission" date="2014-04" db="EMBL/GenBank/DDBJ databases">
        <title>Evolutionary Origins and Diversification of the Mycorrhizal Mutualists.</title>
        <authorList>
            <consortium name="DOE Joint Genome Institute"/>
            <consortium name="Mycorrhizal Genomics Consortium"/>
            <person name="Kohler A."/>
            <person name="Kuo A."/>
            <person name="Nagy L.G."/>
            <person name="Floudas D."/>
            <person name="Copeland A."/>
            <person name="Barry K.W."/>
            <person name="Cichocki N."/>
            <person name="Veneault-Fourrey C."/>
            <person name="LaButti K."/>
            <person name="Lindquist E.A."/>
            <person name="Lipzen A."/>
            <person name="Lundell T."/>
            <person name="Morin E."/>
            <person name="Murat C."/>
            <person name="Riley R."/>
            <person name="Ohm R."/>
            <person name="Sun H."/>
            <person name="Tunlid A."/>
            <person name="Henrissat B."/>
            <person name="Grigoriev I.V."/>
            <person name="Hibbett D.S."/>
            <person name="Martin F."/>
        </authorList>
    </citation>
    <scope>NUCLEOTIDE SEQUENCE [LARGE SCALE GENOMIC DNA]</scope>
    <source>
        <strain evidence="10 11">MD-312</strain>
    </source>
</reference>
<feature type="domain" description="EXPERA" evidence="8">
    <location>
        <begin position="11"/>
        <end position="168"/>
    </location>
</feature>